<dbReference type="EMBL" id="AFYV02002169">
    <property type="protein sequence ID" value="KFG59575.1"/>
    <property type="molecule type" value="Genomic_DNA"/>
</dbReference>
<dbReference type="Proteomes" id="UP000028834">
    <property type="component" value="Unassembled WGS sequence"/>
</dbReference>
<organism evidence="4 5">
    <name type="scientific">Toxoplasma gondii RUB</name>
    <dbReference type="NCBI Taxonomy" id="935652"/>
    <lineage>
        <taxon>Eukaryota</taxon>
        <taxon>Sar</taxon>
        <taxon>Alveolata</taxon>
        <taxon>Apicomplexa</taxon>
        <taxon>Conoidasida</taxon>
        <taxon>Coccidia</taxon>
        <taxon>Eucoccidiorida</taxon>
        <taxon>Eimeriorina</taxon>
        <taxon>Sarcocystidae</taxon>
        <taxon>Toxoplasma</taxon>
    </lineage>
</organism>
<keyword evidence="2" id="KW-1133">Transmembrane helix</keyword>
<feature type="non-terminal residue" evidence="4">
    <location>
        <position position="170"/>
    </location>
</feature>
<evidence type="ECO:0000313" key="5">
    <source>
        <dbReference type="Proteomes" id="UP000028834"/>
    </source>
</evidence>
<feature type="chain" id="PRO_5001810596" evidence="3">
    <location>
        <begin position="25"/>
        <end position="170"/>
    </location>
</feature>
<keyword evidence="4" id="KW-0456">Lyase</keyword>
<evidence type="ECO:0000256" key="2">
    <source>
        <dbReference type="SAM" id="Phobius"/>
    </source>
</evidence>
<keyword evidence="3" id="KW-0732">Signal</keyword>
<name>A0A086LSF7_TOXGO</name>
<keyword evidence="2" id="KW-0472">Membrane</keyword>
<feature type="signal peptide" evidence="3">
    <location>
        <begin position="1"/>
        <end position="24"/>
    </location>
</feature>
<gene>
    <name evidence="4" type="ORF">TGRUB_294880B</name>
</gene>
<sequence>RHRPQSCRLCGALLAGLLGRLAGGHSLASTRAKRPRVSRVSSPGVEGAAGSEENNERKCEIKRWSGAHAARQKTQGRQGTTGVLCVFFLSFPFFLFFVVVSCSAVACSGSALLSLCCWRKVFEFVGGTLQRRAEFLPASLRRLRWLGAELCVHRSSPQKRSALAAAKQQM</sequence>
<protein>
    <submittedName>
        <fullName evidence="4">8-oxoguanine DNA glycosylase, N-terminal domain-containing protein</fullName>
        <ecNumber evidence="4">4.2.99.18</ecNumber>
    </submittedName>
</protein>
<feature type="transmembrane region" description="Helical" evidence="2">
    <location>
        <begin position="93"/>
        <end position="118"/>
    </location>
</feature>
<dbReference type="EC" id="4.2.99.18" evidence="4"/>
<evidence type="ECO:0000256" key="1">
    <source>
        <dbReference type="SAM" id="MobiDB-lite"/>
    </source>
</evidence>
<feature type="non-terminal residue" evidence="4">
    <location>
        <position position="1"/>
    </location>
</feature>
<feature type="region of interest" description="Disordered" evidence="1">
    <location>
        <begin position="29"/>
        <end position="57"/>
    </location>
</feature>
<reference evidence="4 5" key="1">
    <citation type="submission" date="2014-05" db="EMBL/GenBank/DDBJ databases">
        <authorList>
            <person name="Sibley D."/>
            <person name="Venepally P."/>
            <person name="Karamycheva S."/>
            <person name="Hadjithomas M."/>
            <person name="Khan A."/>
            <person name="Brunk B."/>
            <person name="Roos D."/>
            <person name="Caler E."/>
            <person name="Lorenzi H."/>
        </authorList>
    </citation>
    <scope>NUCLEOTIDE SEQUENCE [LARGE SCALE GENOMIC DNA]</scope>
    <source>
        <strain evidence="4 5">RUB</strain>
    </source>
</reference>
<evidence type="ECO:0000256" key="3">
    <source>
        <dbReference type="SAM" id="SignalP"/>
    </source>
</evidence>
<dbReference type="AlphaFoldDB" id="A0A086LSF7"/>
<keyword evidence="2" id="KW-0812">Transmembrane</keyword>
<accession>A0A086LSF7</accession>
<evidence type="ECO:0000313" key="4">
    <source>
        <dbReference type="EMBL" id="KFG59575.1"/>
    </source>
</evidence>
<dbReference type="VEuPathDB" id="ToxoDB:TGRUB_294880B"/>
<proteinExistence type="predicted"/>
<comment type="caution">
    <text evidence="4">The sequence shown here is derived from an EMBL/GenBank/DDBJ whole genome shotgun (WGS) entry which is preliminary data.</text>
</comment>
<dbReference type="GO" id="GO:0140078">
    <property type="term" value="F:class I DNA-(apurinic or apyrimidinic site) endonuclease activity"/>
    <property type="evidence" value="ECO:0007669"/>
    <property type="project" value="UniProtKB-EC"/>
</dbReference>